<dbReference type="InterPro" id="IPR003607">
    <property type="entry name" value="HD/PDEase_dom"/>
</dbReference>
<dbReference type="Proteomes" id="UP001205063">
    <property type="component" value="Unassembled WGS sequence"/>
</dbReference>
<gene>
    <name evidence="2" type="ORF">NE646_04835</name>
</gene>
<name>A0AAW5KDF9_9FIRM</name>
<feature type="domain" description="HD" evidence="1">
    <location>
        <begin position="16"/>
        <end position="53"/>
    </location>
</feature>
<evidence type="ECO:0000313" key="2">
    <source>
        <dbReference type="EMBL" id="MCQ4948989.1"/>
    </source>
</evidence>
<comment type="caution">
    <text evidence="2">The sequence shown here is derived from an EMBL/GenBank/DDBJ whole genome shotgun (WGS) entry which is preliminary data.</text>
</comment>
<protein>
    <submittedName>
        <fullName evidence="2">HD domain-containing protein</fullName>
    </submittedName>
</protein>
<dbReference type="Pfam" id="PF01966">
    <property type="entry name" value="HD"/>
    <property type="match status" value="1"/>
</dbReference>
<sequence>MTERMIGCSGGNLHDIDHFLKVYALAETIGEREGLDGETQTVLEAAAVLHDIACPLCRER</sequence>
<dbReference type="RefSeq" id="WP_256135714.1">
    <property type="nucleotide sequence ID" value="NZ_JANGAB010000002.1"/>
</dbReference>
<reference evidence="2" key="1">
    <citation type="submission" date="2022-06" db="EMBL/GenBank/DDBJ databases">
        <title>Isolation of gut microbiota from human fecal samples.</title>
        <authorList>
            <person name="Pamer E.G."/>
            <person name="Barat B."/>
            <person name="Waligurski E."/>
            <person name="Medina S."/>
            <person name="Paddock L."/>
            <person name="Mostad J."/>
        </authorList>
    </citation>
    <scope>NUCLEOTIDE SEQUENCE</scope>
    <source>
        <strain evidence="2">DFI.7.96</strain>
    </source>
</reference>
<dbReference type="Gene3D" id="1.10.3210.10">
    <property type="entry name" value="Hypothetical protein af1432"/>
    <property type="match status" value="1"/>
</dbReference>
<dbReference type="SUPFAM" id="SSF109604">
    <property type="entry name" value="HD-domain/PDEase-like"/>
    <property type="match status" value="1"/>
</dbReference>
<dbReference type="EMBL" id="JANGAB010000002">
    <property type="protein sequence ID" value="MCQ4948989.1"/>
    <property type="molecule type" value="Genomic_DNA"/>
</dbReference>
<organism evidence="2 3">
    <name type="scientific">Bittarella massiliensis</name>
    <name type="common">ex Durand et al. 2017</name>
    <dbReference type="NCBI Taxonomy" id="1720313"/>
    <lineage>
        <taxon>Bacteria</taxon>
        <taxon>Bacillati</taxon>
        <taxon>Bacillota</taxon>
        <taxon>Clostridia</taxon>
        <taxon>Eubacteriales</taxon>
        <taxon>Oscillospiraceae</taxon>
        <taxon>Bittarella (ex Durand et al. 2017)</taxon>
    </lineage>
</organism>
<dbReference type="InterPro" id="IPR006674">
    <property type="entry name" value="HD_domain"/>
</dbReference>
<dbReference type="AlphaFoldDB" id="A0AAW5KDF9"/>
<dbReference type="CDD" id="cd00077">
    <property type="entry name" value="HDc"/>
    <property type="match status" value="1"/>
</dbReference>
<accession>A0AAW5KDF9</accession>
<evidence type="ECO:0000313" key="3">
    <source>
        <dbReference type="Proteomes" id="UP001205063"/>
    </source>
</evidence>
<proteinExistence type="predicted"/>
<evidence type="ECO:0000259" key="1">
    <source>
        <dbReference type="Pfam" id="PF01966"/>
    </source>
</evidence>